<dbReference type="GO" id="GO:0030154">
    <property type="term" value="P:cell differentiation"/>
    <property type="evidence" value="ECO:0007669"/>
    <property type="project" value="TreeGrafter"/>
</dbReference>
<dbReference type="InterPro" id="IPR050140">
    <property type="entry name" value="SRY-related_HMG-box_TF-like"/>
</dbReference>
<keyword evidence="1 3" id="KW-0238">DNA-binding</keyword>
<feature type="region of interest" description="Disordered" evidence="4">
    <location>
        <begin position="1"/>
        <end position="70"/>
    </location>
</feature>
<dbReference type="InterPro" id="IPR036910">
    <property type="entry name" value="HMG_box_dom_sf"/>
</dbReference>
<dbReference type="GO" id="GO:0000978">
    <property type="term" value="F:RNA polymerase II cis-regulatory region sequence-specific DNA binding"/>
    <property type="evidence" value="ECO:0007669"/>
    <property type="project" value="TreeGrafter"/>
</dbReference>
<accession>A0A168MNB7</accession>
<feature type="region of interest" description="Disordered" evidence="4">
    <location>
        <begin position="205"/>
        <end position="239"/>
    </location>
</feature>
<dbReference type="EMBL" id="LT552359">
    <property type="protein sequence ID" value="SAL98871.1"/>
    <property type="molecule type" value="Genomic_DNA"/>
</dbReference>
<dbReference type="PANTHER" id="PTHR10270">
    <property type="entry name" value="SOX TRANSCRIPTION FACTOR"/>
    <property type="match status" value="1"/>
</dbReference>
<proteinExistence type="predicted"/>
<dbReference type="PROSITE" id="PS50118">
    <property type="entry name" value="HMG_BOX_2"/>
    <property type="match status" value="1"/>
</dbReference>
<protein>
    <recommendedName>
        <fullName evidence="5">HMG box domain-containing protein</fullName>
    </recommendedName>
</protein>
<dbReference type="InterPro" id="IPR009071">
    <property type="entry name" value="HMG_box_dom"/>
</dbReference>
<reference evidence="6" key="1">
    <citation type="submission" date="2016-04" db="EMBL/GenBank/DDBJ databases">
        <authorList>
            <person name="Evans L.H."/>
            <person name="Alamgir A."/>
            <person name="Owens N."/>
            <person name="Weber N.D."/>
            <person name="Virtaneva K."/>
            <person name="Barbian K."/>
            <person name="Babar A."/>
            <person name="Rosenke K."/>
        </authorList>
    </citation>
    <scope>NUCLEOTIDE SEQUENCE [LARGE SCALE GENOMIC DNA]</scope>
    <source>
        <strain evidence="6">CBS 101.48</strain>
    </source>
</reference>
<dbReference type="SMART" id="SM00398">
    <property type="entry name" value="HMG"/>
    <property type="match status" value="1"/>
</dbReference>
<keyword evidence="2" id="KW-0804">Transcription</keyword>
<dbReference type="GO" id="GO:0001228">
    <property type="term" value="F:DNA-binding transcription activator activity, RNA polymerase II-specific"/>
    <property type="evidence" value="ECO:0007669"/>
    <property type="project" value="TreeGrafter"/>
</dbReference>
<dbReference type="CDD" id="cd01389">
    <property type="entry name" value="HMG-box_ROX1-like"/>
    <property type="match status" value="1"/>
</dbReference>
<dbReference type="SUPFAM" id="SSF47095">
    <property type="entry name" value="HMG-box"/>
    <property type="match status" value="1"/>
</dbReference>
<feature type="compositionally biased region" description="Polar residues" evidence="4">
    <location>
        <begin position="205"/>
        <end position="215"/>
    </location>
</feature>
<dbReference type="STRING" id="4829.A0A168MNB7"/>
<evidence type="ECO:0000256" key="3">
    <source>
        <dbReference type="PROSITE-ProRule" id="PRU00267"/>
    </source>
</evidence>
<feature type="region of interest" description="Disordered" evidence="4">
    <location>
        <begin position="348"/>
        <end position="367"/>
    </location>
</feature>
<sequence length="380" mass="42871">MQTLHNFLFPGDAQSTPKLTLPPLVTNGSSLPRSFQWLPRRSNTPPAFLEPQPQTTMDQQHDSIRHPRPHRLSLSSLSSISTDSSFEDDHYTPPQHDMSTNCANDYLDCPPLIKQQEQQQEQHVQYRTVLPISQINSTLPSPGEVASSRPSRQYQLPQVPSRYDNGLVTAKDHLPHVANAIDHSKSGLRIESLSPRSSIDTINLQQQSHDLSSSVCPDPLSTDTTLSTDSSPSPSSPVPSSLLTFWASPTISTEQQHEFVTKNAHIKRPRNAWIHFRCYFGQSLKAKDPTIRAEEISKRASEYWSRLTSKQKKPWHVMAEQEKLAHQEAFPDYRYRPKRALPKSVVLAYPSTPSTSPPSHPLASSSRYELDQCSKKFRLA</sequence>
<name>A0A168MNB7_ABSGL</name>
<dbReference type="GO" id="GO:0005634">
    <property type="term" value="C:nucleus"/>
    <property type="evidence" value="ECO:0007669"/>
    <property type="project" value="UniProtKB-UniRule"/>
</dbReference>
<dbReference type="Proteomes" id="UP000078561">
    <property type="component" value="Unassembled WGS sequence"/>
</dbReference>
<feature type="DNA-binding region" description="HMG box" evidence="3">
    <location>
        <begin position="266"/>
        <end position="334"/>
    </location>
</feature>
<evidence type="ECO:0000313" key="6">
    <source>
        <dbReference type="EMBL" id="SAL98871.1"/>
    </source>
</evidence>
<organism evidence="6">
    <name type="scientific">Absidia glauca</name>
    <name type="common">Pin mould</name>
    <dbReference type="NCBI Taxonomy" id="4829"/>
    <lineage>
        <taxon>Eukaryota</taxon>
        <taxon>Fungi</taxon>
        <taxon>Fungi incertae sedis</taxon>
        <taxon>Mucoromycota</taxon>
        <taxon>Mucoromycotina</taxon>
        <taxon>Mucoromycetes</taxon>
        <taxon>Mucorales</taxon>
        <taxon>Cunninghamellaceae</taxon>
        <taxon>Absidia</taxon>
    </lineage>
</organism>
<evidence type="ECO:0000259" key="5">
    <source>
        <dbReference type="PROSITE" id="PS50118"/>
    </source>
</evidence>
<keyword evidence="3" id="KW-0539">Nucleus</keyword>
<evidence type="ECO:0000256" key="4">
    <source>
        <dbReference type="SAM" id="MobiDB-lite"/>
    </source>
</evidence>
<dbReference type="OrthoDB" id="6247875at2759"/>
<feature type="domain" description="HMG box" evidence="5">
    <location>
        <begin position="266"/>
        <end position="334"/>
    </location>
</feature>
<feature type="compositionally biased region" description="Low complexity" evidence="4">
    <location>
        <begin position="217"/>
        <end position="239"/>
    </location>
</feature>
<dbReference type="GO" id="GO:0000122">
    <property type="term" value="P:negative regulation of transcription by RNA polymerase II"/>
    <property type="evidence" value="ECO:0007669"/>
    <property type="project" value="TreeGrafter"/>
</dbReference>
<evidence type="ECO:0000256" key="2">
    <source>
        <dbReference type="ARBA" id="ARBA00023163"/>
    </source>
</evidence>
<dbReference type="PANTHER" id="PTHR10270:SF161">
    <property type="entry name" value="SEX-DETERMINING REGION Y PROTEIN"/>
    <property type="match status" value="1"/>
</dbReference>
<dbReference type="Gene3D" id="1.10.30.10">
    <property type="entry name" value="High mobility group box domain"/>
    <property type="match status" value="1"/>
</dbReference>
<dbReference type="Pfam" id="PF00505">
    <property type="entry name" value="HMG_box"/>
    <property type="match status" value="1"/>
</dbReference>
<evidence type="ECO:0000256" key="1">
    <source>
        <dbReference type="ARBA" id="ARBA00023125"/>
    </source>
</evidence>
<evidence type="ECO:0000313" key="7">
    <source>
        <dbReference type="Proteomes" id="UP000078561"/>
    </source>
</evidence>
<gene>
    <name evidence="6" type="primary">ABSGL_04436.1 scaffold 5409</name>
</gene>
<dbReference type="AlphaFoldDB" id="A0A168MNB7"/>
<dbReference type="InParanoid" id="A0A168MNB7"/>
<keyword evidence="7" id="KW-1185">Reference proteome</keyword>